<organism evidence="7 8">
    <name type="scientific">Monoraphidium neglectum</name>
    <dbReference type="NCBI Taxonomy" id="145388"/>
    <lineage>
        <taxon>Eukaryota</taxon>
        <taxon>Viridiplantae</taxon>
        <taxon>Chlorophyta</taxon>
        <taxon>core chlorophytes</taxon>
        <taxon>Chlorophyceae</taxon>
        <taxon>CS clade</taxon>
        <taxon>Sphaeropleales</taxon>
        <taxon>Selenastraceae</taxon>
        <taxon>Monoraphidium</taxon>
    </lineage>
</organism>
<dbReference type="Pfam" id="PF00232">
    <property type="entry name" value="Glyco_hydro_1"/>
    <property type="match status" value="1"/>
</dbReference>
<evidence type="ECO:0000313" key="7">
    <source>
        <dbReference type="EMBL" id="KIY94599.1"/>
    </source>
</evidence>
<dbReference type="Proteomes" id="UP000054498">
    <property type="component" value="Unassembled WGS sequence"/>
</dbReference>
<dbReference type="PRINTS" id="PR00131">
    <property type="entry name" value="GLHYDRLASE1"/>
</dbReference>
<dbReference type="GeneID" id="25730817"/>
<keyword evidence="4 7" id="KW-0326">Glycosidase</keyword>
<dbReference type="EC" id="3.2.1.21" evidence="2"/>
<dbReference type="PANTHER" id="PTHR10353:SF36">
    <property type="entry name" value="LP05116P"/>
    <property type="match status" value="1"/>
</dbReference>
<evidence type="ECO:0000256" key="2">
    <source>
        <dbReference type="ARBA" id="ARBA00012744"/>
    </source>
</evidence>
<evidence type="ECO:0000256" key="3">
    <source>
        <dbReference type="ARBA" id="ARBA00022801"/>
    </source>
</evidence>
<evidence type="ECO:0000313" key="8">
    <source>
        <dbReference type="Proteomes" id="UP000054498"/>
    </source>
</evidence>
<dbReference type="GO" id="GO:0008422">
    <property type="term" value="F:beta-glucosidase activity"/>
    <property type="evidence" value="ECO:0007669"/>
    <property type="project" value="UniProtKB-EC"/>
</dbReference>
<accession>A0A0D2LSH8</accession>
<evidence type="ECO:0000256" key="1">
    <source>
        <dbReference type="ARBA" id="ARBA00010838"/>
    </source>
</evidence>
<dbReference type="SUPFAM" id="SSF51445">
    <property type="entry name" value="(Trans)glycosidases"/>
    <property type="match status" value="1"/>
</dbReference>
<comment type="similarity">
    <text evidence="1 6">Belongs to the glycosyl hydrolase 1 family.</text>
</comment>
<feature type="active site" description="Nucleophile" evidence="5">
    <location>
        <position position="74"/>
    </location>
</feature>
<dbReference type="InterPro" id="IPR001360">
    <property type="entry name" value="Glyco_hydro_1"/>
</dbReference>
<dbReference type="InterPro" id="IPR017853">
    <property type="entry name" value="GH"/>
</dbReference>
<dbReference type="PANTHER" id="PTHR10353">
    <property type="entry name" value="GLYCOSYL HYDROLASE"/>
    <property type="match status" value="1"/>
</dbReference>
<gene>
    <name evidence="7" type="ORF">MNEG_13362</name>
</gene>
<dbReference type="GO" id="GO:0005975">
    <property type="term" value="P:carbohydrate metabolic process"/>
    <property type="evidence" value="ECO:0007669"/>
    <property type="project" value="InterPro"/>
</dbReference>
<protein>
    <recommendedName>
        <fullName evidence="2">beta-glucosidase</fullName>
        <ecNumber evidence="2">3.2.1.21</ecNumber>
    </recommendedName>
</protein>
<name>A0A0D2LSH8_9CHLO</name>
<dbReference type="STRING" id="145388.A0A0D2LSH8"/>
<reference evidence="7 8" key="1">
    <citation type="journal article" date="2013" name="BMC Genomics">
        <title>Reconstruction of the lipid metabolism for the microalga Monoraphidium neglectum from its genome sequence reveals characteristics suitable for biofuel production.</title>
        <authorList>
            <person name="Bogen C."/>
            <person name="Al-Dilaimi A."/>
            <person name="Albersmeier A."/>
            <person name="Wichmann J."/>
            <person name="Grundmann M."/>
            <person name="Rupp O."/>
            <person name="Lauersen K.J."/>
            <person name="Blifernez-Klassen O."/>
            <person name="Kalinowski J."/>
            <person name="Goesmann A."/>
            <person name="Mussgnug J.H."/>
            <person name="Kruse O."/>
        </authorList>
    </citation>
    <scope>NUCLEOTIDE SEQUENCE [LARGE SCALE GENOMIC DNA]</scope>
    <source>
        <strain evidence="7 8">SAG 48.87</strain>
    </source>
</reference>
<dbReference type="EMBL" id="KK103995">
    <property type="protein sequence ID" value="KIY94599.1"/>
    <property type="molecule type" value="Genomic_DNA"/>
</dbReference>
<sequence>MDKVQAAPDEHRKEVVDPYIESTGYWQDASVDLSDDAAWKTTAMGWGVHPEGIRRVLNYIQAEYNPRGGIIVTENGVAVEEAGVAEALKDIERAVYLKRYLTEVHKAVVKDDVNVRGYFVNSLLDSFEWGHGFTKKFGLHYVNFETLERVPKMSANWLGEVIRRNRLE</sequence>
<dbReference type="PROSITE" id="PS00572">
    <property type="entry name" value="GLYCOSYL_HYDROL_F1_1"/>
    <property type="match status" value="1"/>
</dbReference>
<dbReference type="OrthoDB" id="533673at2759"/>
<evidence type="ECO:0000256" key="6">
    <source>
        <dbReference type="RuleBase" id="RU003690"/>
    </source>
</evidence>
<dbReference type="KEGG" id="mng:MNEG_13362"/>
<dbReference type="RefSeq" id="XP_013893619.1">
    <property type="nucleotide sequence ID" value="XM_014038165.1"/>
</dbReference>
<evidence type="ECO:0000256" key="5">
    <source>
        <dbReference type="PROSITE-ProRule" id="PRU10055"/>
    </source>
</evidence>
<proteinExistence type="inferred from homology"/>
<keyword evidence="3 7" id="KW-0378">Hydrolase</keyword>
<dbReference type="AlphaFoldDB" id="A0A0D2LSH8"/>
<dbReference type="InterPro" id="IPR018120">
    <property type="entry name" value="Glyco_hydro_1_AS"/>
</dbReference>
<evidence type="ECO:0000256" key="4">
    <source>
        <dbReference type="ARBA" id="ARBA00023295"/>
    </source>
</evidence>
<dbReference type="Gene3D" id="3.20.20.80">
    <property type="entry name" value="Glycosidases"/>
    <property type="match status" value="1"/>
</dbReference>
<keyword evidence="8" id="KW-1185">Reference proteome</keyword>